<dbReference type="GO" id="GO:0004615">
    <property type="term" value="F:phosphomannomutase activity"/>
    <property type="evidence" value="ECO:0007669"/>
    <property type="project" value="UniProtKB-EC"/>
</dbReference>
<feature type="binding site" evidence="8">
    <location>
        <position position="142"/>
    </location>
    <ligand>
        <name>alpha-D-mannose 1-phosphate</name>
        <dbReference type="ChEBI" id="CHEBI:58409"/>
    </ligand>
</feature>
<evidence type="ECO:0000313" key="12">
    <source>
        <dbReference type="Proteomes" id="UP000054805"/>
    </source>
</evidence>
<reference evidence="11 12" key="1">
    <citation type="submission" date="2015-01" db="EMBL/GenBank/DDBJ databases">
        <title>Evolution of Trichinella species and genotypes.</title>
        <authorList>
            <person name="Korhonen P.K."/>
            <person name="Edoardo P."/>
            <person name="Giuseppe L.R."/>
            <person name="Gasser R.B."/>
        </authorList>
    </citation>
    <scope>NUCLEOTIDE SEQUENCE [LARGE SCALE GENOMIC DNA]</scope>
    <source>
        <strain evidence="11">ISS588</strain>
    </source>
</reference>
<dbReference type="Proteomes" id="UP000054805">
    <property type="component" value="Unassembled WGS sequence"/>
</dbReference>
<evidence type="ECO:0000256" key="10">
    <source>
        <dbReference type="RuleBase" id="RU361118"/>
    </source>
</evidence>
<evidence type="ECO:0000256" key="5">
    <source>
        <dbReference type="ARBA" id="ARBA00012730"/>
    </source>
</evidence>
<evidence type="ECO:0000256" key="1">
    <source>
        <dbReference type="ARBA" id="ARBA00004496"/>
    </source>
</evidence>
<dbReference type="GO" id="GO:0006013">
    <property type="term" value="P:mannose metabolic process"/>
    <property type="evidence" value="ECO:0007669"/>
    <property type="project" value="TreeGrafter"/>
</dbReference>
<evidence type="ECO:0000256" key="3">
    <source>
        <dbReference type="ARBA" id="ARBA00009736"/>
    </source>
</evidence>
<gene>
    <name evidence="11" type="primary">F52B11.2</name>
    <name evidence="11" type="ORF">T4B_12131</name>
</gene>
<dbReference type="Gene3D" id="3.40.50.1000">
    <property type="entry name" value="HAD superfamily/HAD-like"/>
    <property type="match status" value="1"/>
</dbReference>
<feature type="binding site" evidence="8">
    <location>
        <position position="135"/>
    </location>
    <ligand>
        <name>alpha-D-mannose 1-phosphate</name>
        <dbReference type="ChEBI" id="CHEBI:58409"/>
    </ligand>
</feature>
<dbReference type="InterPro" id="IPR023214">
    <property type="entry name" value="HAD_sf"/>
</dbReference>
<dbReference type="AlphaFoldDB" id="A0A0V1HW80"/>
<name>A0A0V1HW80_TRIPS</name>
<comment type="catalytic activity">
    <reaction evidence="10">
        <text>alpha-D-mannose 1-phosphate = D-mannose 6-phosphate</text>
        <dbReference type="Rhea" id="RHEA:11140"/>
        <dbReference type="ChEBI" id="CHEBI:58409"/>
        <dbReference type="ChEBI" id="CHEBI:58735"/>
        <dbReference type="EC" id="5.4.2.8"/>
    </reaction>
</comment>
<dbReference type="PANTHER" id="PTHR10466">
    <property type="entry name" value="PHOSPHOMANNOMUTASE"/>
    <property type="match status" value="1"/>
</dbReference>
<comment type="subcellular location">
    <subcellularLocation>
        <location evidence="1 10">Cytoplasm</location>
    </subcellularLocation>
</comment>
<feature type="binding site" evidence="9">
    <location>
        <position position="12"/>
    </location>
    <ligand>
        <name>Mg(2+)</name>
        <dbReference type="ChEBI" id="CHEBI:18420"/>
        <label>1</label>
    </ligand>
</feature>
<dbReference type="EC" id="5.4.2.8" evidence="5 10"/>
<feature type="binding site" evidence="8">
    <location>
        <position position="19"/>
    </location>
    <ligand>
        <name>alpha-D-mannose 1-phosphate</name>
        <dbReference type="ChEBI" id="CHEBI:58409"/>
    </ligand>
</feature>
<dbReference type="SUPFAM" id="SSF56784">
    <property type="entry name" value="HAD-like"/>
    <property type="match status" value="1"/>
</dbReference>
<feature type="active site" description="Nucleophile" evidence="7">
    <location>
        <position position="10"/>
    </location>
</feature>
<comment type="similarity">
    <text evidence="3 10">Belongs to the eukaryotic PMM family.</text>
</comment>
<dbReference type="GO" id="GO:0046872">
    <property type="term" value="F:metal ion binding"/>
    <property type="evidence" value="ECO:0007669"/>
    <property type="project" value="UniProtKB-KW"/>
</dbReference>
<keyword evidence="9" id="KW-0479">Metal-binding</keyword>
<dbReference type="Pfam" id="PF03332">
    <property type="entry name" value="PMM"/>
    <property type="match status" value="1"/>
</dbReference>
<dbReference type="UniPathway" id="UPA00126">
    <property type="reaction ID" value="UER00424"/>
</dbReference>
<proteinExistence type="inferred from homology"/>
<dbReference type="NCBIfam" id="TIGR01484">
    <property type="entry name" value="HAD-SF-IIB"/>
    <property type="match status" value="1"/>
</dbReference>
<keyword evidence="9" id="KW-0460">Magnesium</keyword>
<comment type="subunit">
    <text evidence="4 10">Homodimer.</text>
</comment>
<dbReference type="PANTHER" id="PTHR10466:SF0">
    <property type="entry name" value="PHOSPHOMANNOMUTASE"/>
    <property type="match status" value="1"/>
</dbReference>
<dbReference type="InterPro" id="IPR006379">
    <property type="entry name" value="HAD-SF_hydro_IIB"/>
</dbReference>
<keyword evidence="12" id="KW-1185">Reference proteome</keyword>
<evidence type="ECO:0000313" key="11">
    <source>
        <dbReference type="EMBL" id="KRZ14423.1"/>
    </source>
</evidence>
<feature type="binding site" evidence="8">
    <location>
        <position position="124"/>
    </location>
    <ligand>
        <name>alpha-D-mannose 1-phosphate</name>
        <dbReference type="ChEBI" id="CHEBI:58409"/>
    </ligand>
</feature>
<sequence>MSGKRICLFDVDGTLTRPRQKIDKDFLEYLRSLSKKIPLAVVGGSDIDKVLEQLDLNLKDACDLFEYVFAENGLFVAKKNQQFPTATIQEVIGEEKLQEFINYCLRYLSEVKLPVKRGNFIEFRKGMLNVSPIGRSCNQNERNEFVEYDEKHKIREKFIEELRKRFPGGNDYEIFEDHRTIGHRVASPKDTESELKSLFG</sequence>
<evidence type="ECO:0000256" key="2">
    <source>
        <dbReference type="ARBA" id="ARBA00004699"/>
    </source>
</evidence>
<evidence type="ECO:0000256" key="9">
    <source>
        <dbReference type="PIRSR" id="PIRSR605002-3"/>
    </source>
</evidence>
<dbReference type="GO" id="GO:0009298">
    <property type="term" value="P:GDP-mannose biosynthetic process"/>
    <property type="evidence" value="ECO:0007669"/>
    <property type="project" value="UniProtKB-UniPathway"/>
</dbReference>
<comment type="cofactor">
    <cofactor evidence="9">
        <name>Mg(2+)</name>
        <dbReference type="ChEBI" id="CHEBI:18420"/>
    </cofactor>
</comment>
<keyword evidence="10" id="KW-0963">Cytoplasm</keyword>
<dbReference type="InterPro" id="IPR036412">
    <property type="entry name" value="HAD-like_sf"/>
</dbReference>
<accession>A0A0V1HW80</accession>
<comment type="caution">
    <text evidence="11">The sequence shown here is derived from an EMBL/GenBank/DDBJ whole genome shotgun (WGS) entry which is preliminary data.</text>
</comment>
<dbReference type="GO" id="GO:0005829">
    <property type="term" value="C:cytosol"/>
    <property type="evidence" value="ECO:0007669"/>
    <property type="project" value="TreeGrafter"/>
</dbReference>
<evidence type="ECO:0000256" key="8">
    <source>
        <dbReference type="PIRSR" id="PIRSR605002-2"/>
    </source>
</evidence>
<dbReference type="InterPro" id="IPR005002">
    <property type="entry name" value="PMM"/>
</dbReference>
<feature type="active site" description="Proton donor/acceptor" evidence="7">
    <location>
        <position position="12"/>
    </location>
</feature>
<organism evidence="11 12">
    <name type="scientific">Trichinella pseudospiralis</name>
    <name type="common">Parasitic roundworm</name>
    <dbReference type="NCBI Taxonomy" id="6337"/>
    <lineage>
        <taxon>Eukaryota</taxon>
        <taxon>Metazoa</taxon>
        <taxon>Ecdysozoa</taxon>
        <taxon>Nematoda</taxon>
        <taxon>Enoplea</taxon>
        <taxon>Dorylaimia</taxon>
        <taxon>Trichinellida</taxon>
        <taxon>Trichinellidae</taxon>
        <taxon>Trichinella</taxon>
    </lineage>
</organism>
<protein>
    <recommendedName>
        <fullName evidence="5 10">Phosphomannomutase</fullName>
        <ecNumber evidence="5 10">5.4.2.8</ecNumber>
    </recommendedName>
</protein>
<evidence type="ECO:0000256" key="6">
    <source>
        <dbReference type="ARBA" id="ARBA00023235"/>
    </source>
</evidence>
<comment type="pathway">
    <text evidence="2 10">Nucleotide-sugar biosynthesis; GDP-alpha-D-mannose biosynthesis; alpha-D-mannose 1-phosphate from D-fructose 6-phosphate: step 2/2.</text>
</comment>
<dbReference type="EMBL" id="JYDS01000320">
    <property type="protein sequence ID" value="KRZ14423.1"/>
    <property type="molecule type" value="Genomic_DNA"/>
</dbReference>
<feature type="binding site" evidence="9">
    <location>
        <position position="10"/>
    </location>
    <ligand>
        <name>Mg(2+)</name>
        <dbReference type="ChEBI" id="CHEBI:18420"/>
        <label>1</label>
    </ligand>
</feature>
<evidence type="ECO:0000256" key="7">
    <source>
        <dbReference type="PIRSR" id="PIRSR605002-1"/>
    </source>
</evidence>
<keyword evidence="6 10" id="KW-0413">Isomerase</keyword>
<comment type="function">
    <text evidence="10">Involved in the synthesis of the GDP-mannose and dolichol-phosphate-mannose required for a number of critical mannosyl transfer reactions.</text>
</comment>
<evidence type="ECO:0000256" key="4">
    <source>
        <dbReference type="ARBA" id="ARBA00011738"/>
    </source>
</evidence>
<dbReference type="GO" id="GO:0006487">
    <property type="term" value="P:protein N-linked glycosylation"/>
    <property type="evidence" value="ECO:0007669"/>
    <property type="project" value="TreeGrafter"/>
</dbReference>